<dbReference type="Proteomes" id="UP000006228">
    <property type="component" value="Unassembled WGS sequence"/>
</dbReference>
<reference evidence="4 5" key="1">
    <citation type="journal article" date="2012" name="Int. J. Syst. Evol. Microbiol.">
        <title>Vibrio caribbeanicus sp. nov., isolated from the marine sponge Scleritoderma cyanea.</title>
        <authorList>
            <person name="Hoffmann M."/>
            <person name="Monday S.R."/>
            <person name="Allard M.W."/>
            <person name="Strain E.A."/>
            <person name="Whittaker P."/>
            <person name="Naum M."/>
            <person name="McCarthy P.J."/>
            <person name="Lopez J.V."/>
            <person name="Fischer M."/>
            <person name="Brown E.W."/>
        </authorList>
    </citation>
    <scope>NUCLEOTIDE SEQUENCE [LARGE SCALE GENOMIC DNA]</scope>
    <source>
        <strain evidence="5">DSMZ 21326</strain>
    </source>
</reference>
<evidence type="ECO:0000259" key="3">
    <source>
        <dbReference type="Pfam" id="PF22829"/>
    </source>
</evidence>
<dbReference type="Pfam" id="PF22828">
    <property type="entry name" value="HphA_N"/>
    <property type="match status" value="1"/>
</dbReference>
<evidence type="ECO:0000313" key="4">
    <source>
        <dbReference type="EMBL" id="EGA70620.1"/>
    </source>
</evidence>
<feature type="domain" description="HphA N-terminal heme-binding" evidence="2">
    <location>
        <begin position="22"/>
        <end position="114"/>
    </location>
</feature>
<dbReference type="InterPro" id="IPR054535">
    <property type="entry name" value="HphA_N"/>
</dbReference>
<dbReference type="Pfam" id="PF22829">
    <property type="entry name" value="HphA_C"/>
    <property type="match status" value="1"/>
</dbReference>
<gene>
    <name evidence="4" type="ORF">VISI1226_15953</name>
</gene>
<dbReference type="InterPro" id="IPR054536">
    <property type="entry name" value="HphA_C"/>
</dbReference>
<dbReference type="RefSeq" id="WP_008076146.1">
    <property type="nucleotide sequence ID" value="NZ_AEVT01000057.1"/>
</dbReference>
<dbReference type="GeneID" id="95568930"/>
<feature type="domain" description="HphA C-terminal" evidence="3">
    <location>
        <begin position="132"/>
        <end position="242"/>
    </location>
</feature>
<protein>
    <submittedName>
        <fullName evidence="4">Uncharacterized protein</fullName>
    </submittedName>
</protein>
<evidence type="ECO:0000313" key="5">
    <source>
        <dbReference type="Proteomes" id="UP000006228"/>
    </source>
</evidence>
<organism evidence="4 5">
    <name type="scientific">Vibrio sinaloensis DSM 21326</name>
    <dbReference type="NCBI Taxonomy" id="945550"/>
    <lineage>
        <taxon>Bacteria</taxon>
        <taxon>Pseudomonadati</taxon>
        <taxon>Pseudomonadota</taxon>
        <taxon>Gammaproteobacteria</taxon>
        <taxon>Vibrionales</taxon>
        <taxon>Vibrionaceae</taxon>
        <taxon>Vibrio</taxon>
        <taxon>Vibrio oreintalis group</taxon>
    </lineage>
</organism>
<proteinExistence type="predicted"/>
<dbReference type="eggNOG" id="ENOG5031946">
    <property type="taxonomic scope" value="Bacteria"/>
</dbReference>
<accession>E8M5P8</accession>
<dbReference type="InterPro" id="IPR054843">
    <property type="entry name" value="Slam_hemophilin_C"/>
</dbReference>
<feature type="chain" id="PRO_5003224766" evidence="1">
    <location>
        <begin position="23"/>
        <end position="243"/>
    </location>
</feature>
<dbReference type="OrthoDB" id="8607327at2"/>
<comment type="caution">
    <text evidence="4">The sequence shown here is derived from an EMBL/GenBank/DDBJ whole genome shotgun (WGS) entry which is preliminary data.</text>
</comment>
<name>E8M5P8_PHOS4</name>
<dbReference type="AlphaFoldDB" id="E8M5P8"/>
<feature type="signal peptide" evidence="1">
    <location>
        <begin position="1"/>
        <end position="22"/>
    </location>
</feature>
<sequence>MKPIQLSWIAAAFLGLSPLAQAGFDGAISDDSLRTVGESKIWVPFFHSTGKAGIGSAADKTVDFEGLAGNVFSSDYRNDGVHTSGSKHFGSSHYNFVQVANQDIWFGEWYQGTQDESFENRTVYYIGDDTGTTVPTSGTASYNITGINKFSGANKLTGTINADFGAQTLSGNMSNTALTVKVNSNIDAATASFAGTAEATLAGVTTQGASQGHFFGANAASLAGIATFTENSDLDTAFGGEKK</sequence>
<evidence type="ECO:0000259" key="2">
    <source>
        <dbReference type="Pfam" id="PF22828"/>
    </source>
</evidence>
<dbReference type="InterPro" id="IPR011250">
    <property type="entry name" value="OMP/PagP_B-barrel"/>
</dbReference>
<dbReference type="NCBIfam" id="NF041636">
    <property type="entry name" value="slam_lipo"/>
    <property type="match status" value="1"/>
</dbReference>
<keyword evidence="1" id="KW-0732">Signal</keyword>
<dbReference type="SUPFAM" id="SSF56925">
    <property type="entry name" value="OMPA-like"/>
    <property type="match status" value="1"/>
</dbReference>
<dbReference type="EMBL" id="AEVT01000057">
    <property type="protein sequence ID" value="EGA70620.1"/>
    <property type="molecule type" value="Genomic_DNA"/>
</dbReference>
<evidence type="ECO:0000256" key="1">
    <source>
        <dbReference type="SAM" id="SignalP"/>
    </source>
</evidence>
<dbReference type="Gene3D" id="2.40.160.90">
    <property type="match status" value="1"/>
</dbReference>